<proteinExistence type="predicted"/>
<evidence type="ECO:0000313" key="1">
    <source>
        <dbReference type="EMBL" id="CAK5263526.1"/>
    </source>
</evidence>
<reference evidence="1" key="1">
    <citation type="submission" date="2023-11" db="EMBL/GenBank/DDBJ databases">
        <authorList>
            <person name="De Vega J J."/>
            <person name="De Vega J J."/>
        </authorList>
    </citation>
    <scope>NUCLEOTIDE SEQUENCE</scope>
</reference>
<dbReference type="AlphaFoldDB" id="A0AAD2GTV0"/>
<dbReference type="Proteomes" id="UP001295794">
    <property type="component" value="Unassembled WGS sequence"/>
</dbReference>
<sequence length="119" mass="12926">RAAFPRLLLPDHLSASHRLWGPVLPPTSANVAFLLRSRLTTMDSSACLALTRALPPPRMFLFIQSCFRGAFGSSVVISARHFSRPSPSLMVSSPMAFSLPHERAAFLAPVDAQPGKDPM</sequence>
<protein>
    <submittedName>
        <fullName evidence="1">Uncharacterized protein</fullName>
    </submittedName>
</protein>
<evidence type="ECO:0000313" key="2">
    <source>
        <dbReference type="Proteomes" id="UP001295794"/>
    </source>
</evidence>
<keyword evidence="2" id="KW-1185">Reference proteome</keyword>
<accession>A0AAD2GTV0</accession>
<feature type="non-terminal residue" evidence="1">
    <location>
        <position position="119"/>
    </location>
</feature>
<dbReference type="EMBL" id="CAVNYO010000040">
    <property type="protein sequence ID" value="CAK5263526.1"/>
    <property type="molecule type" value="Genomic_DNA"/>
</dbReference>
<gene>
    <name evidence="1" type="ORF">MYCIT1_LOCUS2990</name>
</gene>
<organism evidence="1 2">
    <name type="scientific">Mycena citricolor</name>
    <dbReference type="NCBI Taxonomy" id="2018698"/>
    <lineage>
        <taxon>Eukaryota</taxon>
        <taxon>Fungi</taxon>
        <taxon>Dikarya</taxon>
        <taxon>Basidiomycota</taxon>
        <taxon>Agaricomycotina</taxon>
        <taxon>Agaricomycetes</taxon>
        <taxon>Agaricomycetidae</taxon>
        <taxon>Agaricales</taxon>
        <taxon>Marasmiineae</taxon>
        <taxon>Mycenaceae</taxon>
        <taxon>Mycena</taxon>
    </lineage>
</organism>
<comment type="caution">
    <text evidence="1">The sequence shown here is derived from an EMBL/GenBank/DDBJ whole genome shotgun (WGS) entry which is preliminary data.</text>
</comment>
<name>A0AAD2GTV0_9AGAR</name>